<dbReference type="SUPFAM" id="SSF53335">
    <property type="entry name" value="S-adenosyl-L-methionine-dependent methyltransferases"/>
    <property type="match status" value="2"/>
</dbReference>
<dbReference type="PROSITE" id="PS00092">
    <property type="entry name" value="N6_MTASE"/>
    <property type="match status" value="1"/>
</dbReference>
<feature type="non-terminal residue" evidence="2">
    <location>
        <position position="1"/>
    </location>
</feature>
<gene>
    <name evidence="2" type="ORF">Vretimale_11346</name>
</gene>
<dbReference type="GO" id="GO:0008168">
    <property type="term" value="F:methyltransferase activity"/>
    <property type="evidence" value="ECO:0007669"/>
    <property type="project" value="InterPro"/>
</dbReference>
<evidence type="ECO:0000313" key="3">
    <source>
        <dbReference type="Proteomes" id="UP000722791"/>
    </source>
</evidence>
<comment type="caution">
    <text evidence="2">The sequence shown here is derived from an EMBL/GenBank/DDBJ whole genome shotgun (WGS) entry which is preliminary data.</text>
</comment>
<dbReference type="PANTHER" id="PTHR47739">
    <property type="entry name" value="TRNA1(VAL) (ADENINE(37)-N6)-METHYLTRANSFERASE"/>
    <property type="match status" value="1"/>
</dbReference>
<evidence type="ECO:0000313" key="2">
    <source>
        <dbReference type="EMBL" id="GIM07122.1"/>
    </source>
</evidence>
<dbReference type="Proteomes" id="UP000722791">
    <property type="component" value="Unassembled WGS sequence"/>
</dbReference>
<name>A0A8J4GHE6_9CHLO</name>
<dbReference type="GO" id="GO:0032259">
    <property type="term" value="P:methylation"/>
    <property type="evidence" value="ECO:0007669"/>
    <property type="project" value="InterPro"/>
</dbReference>
<dbReference type="InterPro" id="IPR050210">
    <property type="entry name" value="tRNA_Adenine-N(6)_MTase"/>
</dbReference>
<dbReference type="InterPro" id="IPR029063">
    <property type="entry name" value="SAM-dependent_MTases_sf"/>
</dbReference>
<dbReference type="Gene3D" id="3.40.50.150">
    <property type="entry name" value="Vaccinia Virus protein VP39"/>
    <property type="match status" value="2"/>
</dbReference>
<protein>
    <recommendedName>
        <fullName evidence="4">Methyltransferase small domain-containing protein</fullName>
    </recommendedName>
</protein>
<evidence type="ECO:0000256" key="1">
    <source>
        <dbReference type="SAM" id="MobiDB-lite"/>
    </source>
</evidence>
<proteinExistence type="predicted"/>
<dbReference type="InterPro" id="IPR002052">
    <property type="entry name" value="DNA_methylase_N6_adenine_CS"/>
</dbReference>
<dbReference type="AlphaFoldDB" id="A0A8J4GHE6"/>
<organism evidence="2 3">
    <name type="scientific">Volvox reticuliferus</name>
    <dbReference type="NCBI Taxonomy" id="1737510"/>
    <lineage>
        <taxon>Eukaryota</taxon>
        <taxon>Viridiplantae</taxon>
        <taxon>Chlorophyta</taxon>
        <taxon>core chlorophytes</taxon>
        <taxon>Chlorophyceae</taxon>
        <taxon>CS clade</taxon>
        <taxon>Chlamydomonadales</taxon>
        <taxon>Volvocaceae</taxon>
        <taxon>Volvox</taxon>
    </lineage>
</organism>
<evidence type="ECO:0008006" key="4">
    <source>
        <dbReference type="Google" id="ProtNLM"/>
    </source>
</evidence>
<reference evidence="2" key="1">
    <citation type="journal article" date="2021" name="Proc. Natl. Acad. Sci. U.S.A.">
        <title>Three genomes in the algal genus Volvox reveal the fate of a haploid sex-determining region after a transition to homothallism.</title>
        <authorList>
            <person name="Yamamoto K."/>
            <person name="Hamaji T."/>
            <person name="Kawai-Toyooka H."/>
            <person name="Matsuzaki R."/>
            <person name="Takahashi F."/>
            <person name="Nishimura Y."/>
            <person name="Kawachi M."/>
            <person name="Noguchi H."/>
            <person name="Minakuchi Y."/>
            <person name="Umen J.G."/>
            <person name="Toyoda A."/>
            <person name="Nozaki H."/>
        </authorList>
    </citation>
    <scope>NUCLEOTIDE SEQUENCE</scope>
    <source>
        <strain evidence="2">NIES-3785</strain>
    </source>
</reference>
<dbReference type="PANTHER" id="PTHR47739:SF1">
    <property type="entry name" value="TRNA1(VAL) (ADENINE(37)-N6)-METHYLTRANSFERASE"/>
    <property type="match status" value="1"/>
</dbReference>
<sequence length="540" mass="55825">MLSPATFRRHTTQRTWANGKIKLTCIICAHTNSVKLDNGKPPEERRKPFKFRHFVVYQDRCAMKVGTDAMLLGSWTAPPPQPPPPSRYLRRTYSSVLDVGTGTGVLALMMAQKTATAIATRDATIAASATAAVIGSPSVAAAVNTGLAAGADPSAASTAAAVSTRQSSSSTGGKSSNANSGSAAGSSAWACAGAAVRITAIDVDAEACAQAAENAALSPWADRIKVLHCSLQQLAAAAASAAVAPAAVAPAAAAPAAVAAAEPADDDALSARDGFGCSYCQVTDGLSGPGPGLTFAAEDLGPFDVIITNPPYFVESSKPTQGRAARASARHADVSLPFEELAAGCAALLAPGGSVCVILPPSEAQQFVGAAAACGLVMVELLKVFTTPEDSRERRHLMKLQRAVDLDSPIRETPFLPSISTLVINGPKEYPQPLQPQQLQQPQQPQQHQQLPQQQLHGAQPQLQIQPQRPGGQELDAVAGETTQSEEAQGITAAVAAATAAATTATPKTACRRPAAPSRRFTDAYLTLTSAFHHPAFLQQ</sequence>
<accession>A0A8J4GHE6</accession>
<feature type="compositionally biased region" description="Low complexity" evidence="1">
    <location>
        <begin position="431"/>
        <end position="466"/>
    </location>
</feature>
<feature type="region of interest" description="Disordered" evidence="1">
    <location>
        <begin position="426"/>
        <end position="486"/>
    </location>
</feature>
<dbReference type="GO" id="GO:0003676">
    <property type="term" value="F:nucleic acid binding"/>
    <property type="evidence" value="ECO:0007669"/>
    <property type="project" value="InterPro"/>
</dbReference>
<dbReference type="EMBL" id="BNCQ01000023">
    <property type="protein sequence ID" value="GIM07122.1"/>
    <property type="molecule type" value="Genomic_DNA"/>
</dbReference>